<protein>
    <submittedName>
        <fullName evidence="2">SCP domain-containing protein</fullName>
    </submittedName>
</protein>
<dbReference type="AlphaFoldDB" id="A0A0K0DJS1"/>
<name>A0A0K0DJS1_ANGCA</name>
<sequence length="109" mass="11522">MAKEVLKSPIAESMWKWAETANAGWPADNVFNGNEALRSFACMISANATAAGCFSATCEDRASSACFFSQPELQVGTLVYSSGNPCQNAGQCTSPKNGLCENELCVITV</sequence>
<accession>A0A0K0DJS1</accession>
<organism evidence="1 2">
    <name type="scientific">Angiostrongylus cantonensis</name>
    <name type="common">Rat lungworm</name>
    <dbReference type="NCBI Taxonomy" id="6313"/>
    <lineage>
        <taxon>Eukaryota</taxon>
        <taxon>Metazoa</taxon>
        <taxon>Ecdysozoa</taxon>
        <taxon>Nematoda</taxon>
        <taxon>Chromadorea</taxon>
        <taxon>Rhabditida</taxon>
        <taxon>Rhabditina</taxon>
        <taxon>Rhabditomorpha</taxon>
        <taxon>Strongyloidea</taxon>
        <taxon>Metastrongylidae</taxon>
        <taxon>Angiostrongylus</taxon>
    </lineage>
</organism>
<dbReference type="Gene3D" id="3.40.33.10">
    <property type="entry name" value="CAP"/>
    <property type="match status" value="1"/>
</dbReference>
<keyword evidence="1" id="KW-1185">Reference proteome</keyword>
<dbReference type="Proteomes" id="UP000035642">
    <property type="component" value="Unassembled WGS sequence"/>
</dbReference>
<proteinExistence type="predicted"/>
<reference evidence="2" key="2">
    <citation type="submission" date="2017-02" db="UniProtKB">
        <authorList>
            <consortium name="WormBaseParasite"/>
        </authorList>
    </citation>
    <scope>IDENTIFICATION</scope>
</reference>
<dbReference type="WBParaSite" id="ACAC_0001169001-mRNA-1">
    <property type="protein sequence ID" value="ACAC_0001169001-mRNA-1"/>
    <property type="gene ID" value="ACAC_0001169001"/>
</dbReference>
<reference evidence="1" key="1">
    <citation type="submission" date="2012-09" db="EMBL/GenBank/DDBJ databases">
        <authorList>
            <person name="Martin A.A."/>
        </authorList>
    </citation>
    <scope>NUCLEOTIDE SEQUENCE</scope>
</reference>
<evidence type="ECO:0000313" key="1">
    <source>
        <dbReference type="Proteomes" id="UP000035642"/>
    </source>
</evidence>
<dbReference type="SUPFAM" id="SSF55797">
    <property type="entry name" value="PR-1-like"/>
    <property type="match status" value="1"/>
</dbReference>
<evidence type="ECO:0000313" key="2">
    <source>
        <dbReference type="WBParaSite" id="ACAC_0001169001-mRNA-1"/>
    </source>
</evidence>
<dbReference type="InterPro" id="IPR035940">
    <property type="entry name" value="CAP_sf"/>
</dbReference>